<dbReference type="RefSeq" id="WP_129577122.1">
    <property type="nucleotide sequence ID" value="NZ_CP012672.1"/>
</dbReference>
<evidence type="ECO:0000313" key="2">
    <source>
        <dbReference type="EMBL" id="AUX33818.1"/>
    </source>
</evidence>
<evidence type="ECO:0000313" key="3">
    <source>
        <dbReference type="Proteomes" id="UP000295497"/>
    </source>
</evidence>
<accession>A0A4P2QUI9</accession>
<dbReference type="Proteomes" id="UP000295497">
    <property type="component" value="Chromosome"/>
</dbReference>
<gene>
    <name evidence="2" type="ORF">SOCE836_059820</name>
</gene>
<dbReference type="AlphaFoldDB" id="A0A4P2QUI9"/>
<keyword evidence="1" id="KW-0732">Signal</keyword>
<evidence type="ECO:0008006" key="4">
    <source>
        <dbReference type="Google" id="ProtNLM"/>
    </source>
</evidence>
<organism evidence="2 3">
    <name type="scientific">Sorangium cellulosum</name>
    <name type="common">Polyangium cellulosum</name>
    <dbReference type="NCBI Taxonomy" id="56"/>
    <lineage>
        <taxon>Bacteria</taxon>
        <taxon>Pseudomonadati</taxon>
        <taxon>Myxococcota</taxon>
        <taxon>Polyangia</taxon>
        <taxon>Polyangiales</taxon>
        <taxon>Polyangiaceae</taxon>
        <taxon>Sorangium</taxon>
    </lineage>
</organism>
<feature type="signal peptide" evidence="1">
    <location>
        <begin position="1"/>
        <end position="41"/>
    </location>
</feature>
<reference evidence="2 3" key="1">
    <citation type="submission" date="2015-09" db="EMBL/GenBank/DDBJ databases">
        <title>Sorangium comparison.</title>
        <authorList>
            <person name="Zaburannyi N."/>
            <person name="Bunk B."/>
            <person name="Overmann J."/>
            <person name="Mueller R."/>
        </authorList>
    </citation>
    <scope>NUCLEOTIDE SEQUENCE [LARGE SCALE GENOMIC DNA]</scope>
    <source>
        <strain evidence="2 3">So ce836</strain>
    </source>
</reference>
<protein>
    <recommendedName>
        <fullName evidence="4">Secreted protein</fullName>
    </recommendedName>
</protein>
<evidence type="ECO:0000256" key="1">
    <source>
        <dbReference type="SAM" id="SignalP"/>
    </source>
</evidence>
<dbReference type="EMBL" id="CP012672">
    <property type="protein sequence ID" value="AUX33818.1"/>
    <property type="molecule type" value="Genomic_DNA"/>
</dbReference>
<feature type="chain" id="PRO_5020569700" description="Secreted protein" evidence="1">
    <location>
        <begin position="42"/>
        <end position="187"/>
    </location>
</feature>
<name>A0A4P2QUI9_SORCE</name>
<sequence length="187" mass="19578">MFPTTATAILSARSCFTTPRVTIAALLISAAAVLGALPALAAPVTLVEDTGTSVTYKSADFRLALGNHVTGNATVTLRTDGSYAFNTYAHNSGLVRRNYTLSCVVVSRSHEAFVFKISGKLGGTFGGGSRTDDNTEFGVNERIAANWKDLTGGTTADCSMDQSWNSKAFLRAIPATASVVTTVVALF</sequence>
<proteinExistence type="predicted"/>